<keyword evidence="1" id="KW-0732">Signal</keyword>
<reference evidence="2" key="2">
    <citation type="submission" date="2025-09" db="UniProtKB">
        <authorList>
            <consortium name="Ensembl"/>
        </authorList>
    </citation>
    <scope>IDENTIFICATION</scope>
</reference>
<feature type="signal peptide" evidence="1">
    <location>
        <begin position="1"/>
        <end position="25"/>
    </location>
</feature>
<dbReference type="Ensembl" id="ENSHBUT00000031983.1">
    <property type="protein sequence ID" value="ENSHBUP00000028781.1"/>
    <property type="gene ID" value="ENSHBUG00000012731.1"/>
</dbReference>
<organism evidence="2 3">
    <name type="scientific">Haplochromis burtoni</name>
    <name type="common">Burton's mouthbrooder</name>
    <name type="synonym">Chromis burtoni</name>
    <dbReference type="NCBI Taxonomy" id="8153"/>
    <lineage>
        <taxon>Eukaryota</taxon>
        <taxon>Metazoa</taxon>
        <taxon>Chordata</taxon>
        <taxon>Craniata</taxon>
        <taxon>Vertebrata</taxon>
        <taxon>Euteleostomi</taxon>
        <taxon>Actinopterygii</taxon>
        <taxon>Neopterygii</taxon>
        <taxon>Teleostei</taxon>
        <taxon>Neoteleostei</taxon>
        <taxon>Acanthomorphata</taxon>
        <taxon>Ovalentaria</taxon>
        <taxon>Cichlomorphae</taxon>
        <taxon>Cichliformes</taxon>
        <taxon>Cichlidae</taxon>
        <taxon>African cichlids</taxon>
        <taxon>Pseudocrenilabrinae</taxon>
        <taxon>Haplochromini</taxon>
        <taxon>Haplochromis</taxon>
    </lineage>
</organism>
<dbReference type="AlphaFoldDB" id="A0A3Q2WRN7"/>
<evidence type="ECO:0000313" key="2">
    <source>
        <dbReference type="Ensembl" id="ENSHBUP00000028781.1"/>
    </source>
</evidence>
<feature type="chain" id="PRO_5018647011" description="Secreted protein" evidence="1">
    <location>
        <begin position="26"/>
        <end position="94"/>
    </location>
</feature>
<name>A0A3Q2WRN7_HAPBU</name>
<evidence type="ECO:0008006" key="4">
    <source>
        <dbReference type="Google" id="ProtNLM"/>
    </source>
</evidence>
<sequence>MSEQHRWTSVRPLCPWFLWLPQLDTIGLFLGKCVPCSCNGHSDQCLDGSGICVVRSSDCTLPPDVLSASCKARAARRAGSAVSPVVHSRVIGKT</sequence>
<evidence type="ECO:0000313" key="3">
    <source>
        <dbReference type="Proteomes" id="UP000264840"/>
    </source>
</evidence>
<keyword evidence="3" id="KW-1185">Reference proteome</keyword>
<accession>A0A3Q2WRN7</accession>
<dbReference type="GeneTree" id="ENSGT00940000156537"/>
<dbReference type="Proteomes" id="UP000264840">
    <property type="component" value="Unplaced"/>
</dbReference>
<proteinExistence type="predicted"/>
<protein>
    <recommendedName>
        <fullName evidence="4">Secreted protein</fullName>
    </recommendedName>
</protein>
<reference evidence="2" key="1">
    <citation type="submission" date="2025-08" db="UniProtKB">
        <authorList>
            <consortium name="Ensembl"/>
        </authorList>
    </citation>
    <scope>IDENTIFICATION</scope>
</reference>
<evidence type="ECO:0000256" key="1">
    <source>
        <dbReference type="SAM" id="SignalP"/>
    </source>
</evidence>